<dbReference type="OrthoDB" id="3231004at2759"/>
<accession>A0A9P5ADI2</accession>
<comment type="caution">
    <text evidence="1">The sequence shown here is derived from an EMBL/GenBank/DDBJ whole genome shotgun (WGS) entry which is preliminary data.</text>
</comment>
<protein>
    <submittedName>
        <fullName evidence="1">Uncharacterized protein</fullName>
    </submittedName>
</protein>
<name>A0A9P5ADI2_9HYPO</name>
<proteinExistence type="predicted"/>
<gene>
    <name evidence="1" type="ORF">FBEOM_9386</name>
</gene>
<organism evidence="1 2">
    <name type="scientific">Fusarium beomiforme</name>
    <dbReference type="NCBI Taxonomy" id="44412"/>
    <lineage>
        <taxon>Eukaryota</taxon>
        <taxon>Fungi</taxon>
        <taxon>Dikarya</taxon>
        <taxon>Ascomycota</taxon>
        <taxon>Pezizomycotina</taxon>
        <taxon>Sordariomycetes</taxon>
        <taxon>Hypocreomycetidae</taxon>
        <taxon>Hypocreales</taxon>
        <taxon>Nectriaceae</taxon>
        <taxon>Fusarium</taxon>
        <taxon>Fusarium burgessii species complex</taxon>
    </lineage>
</organism>
<reference evidence="1" key="2">
    <citation type="submission" date="2020-02" db="EMBL/GenBank/DDBJ databases">
        <title>Identification and distribution of gene clusters putatively required for synthesis of sphingolipid metabolism inhibitors in phylogenetically diverse species of the filamentous fungus Fusarium.</title>
        <authorList>
            <person name="Kim H.-S."/>
            <person name="Busman M."/>
            <person name="Brown D.W."/>
            <person name="Divon H."/>
            <person name="Uhlig S."/>
            <person name="Proctor R.H."/>
        </authorList>
    </citation>
    <scope>NUCLEOTIDE SEQUENCE</scope>
    <source>
        <strain evidence="1">NRRL 25174</strain>
    </source>
</reference>
<evidence type="ECO:0000313" key="1">
    <source>
        <dbReference type="EMBL" id="KAF4336755.1"/>
    </source>
</evidence>
<evidence type="ECO:0000313" key="2">
    <source>
        <dbReference type="Proteomes" id="UP000730481"/>
    </source>
</evidence>
<keyword evidence="2" id="KW-1185">Reference proteome</keyword>
<dbReference type="Proteomes" id="UP000730481">
    <property type="component" value="Unassembled WGS sequence"/>
</dbReference>
<dbReference type="AlphaFoldDB" id="A0A9P5ADI2"/>
<sequence length="67" mass="7637">MSQLLAPYNDSMRLGMAYNSYTQTMYIDSAAEATEENTITLGYQLDAFRESREPYGRFEGLCHVLSD</sequence>
<reference evidence="1" key="1">
    <citation type="journal article" date="2017" name="Mycologia">
        <title>Fusarium algeriense, sp. nov., a novel toxigenic crown rot pathogen of durum wheat from Algeria is nested in the Fusarium burgessii species complex.</title>
        <authorList>
            <person name="Laraba I."/>
            <person name="Keddad A."/>
            <person name="Boureghda H."/>
            <person name="Abdallah N."/>
            <person name="Vaughan M.M."/>
            <person name="Proctor R.H."/>
            <person name="Busman M."/>
            <person name="O'Donnell K."/>
        </authorList>
    </citation>
    <scope>NUCLEOTIDE SEQUENCE</scope>
    <source>
        <strain evidence="1">NRRL 25174</strain>
    </source>
</reference>
<dbReference type="EMBL" id="PVQB02000472">
    <property type="protein sequence ID" value="KAF4336755.1"/>
    <property type="molecule type" value="Genomic_DNA"/>
</dbReference>